<dbReference type="SMART" id="SM00490">
    <property type="entry name" value="HELICc"/>
    <property type="match status" value="1"/>
</dbReference>
<feature type="region of interest" description="Disordered" evidence="7">
    <location>
        <begin position="138"/>
        <end position="236"/>
    </location>
</feature>
<keyword evidence="11" id="KW-1185">Reference proteome</keyword>
<dbReference type="PANTHER" id="PTHR45821:SF5">
    <property type="entry name" value="SNF2 DOMAIN-CONTAINING PROTEIN CLASSY 4"/>
    <property type="match status" value="1"/>
</dbReference>
<feature type="compositionally biased region" description="Basic and acidic residues" evidence="7">
    <location>
        <begin position="320"/>
        <end position="330"/>
    </location>
</feature>
<evidence type="ECO:0000256" key="5">
    <source>
        <dbReference type="ARBA" id="ARBA00022840"/>
    </source>
</evidence>
<dbReference type="GO" id="GO:0005524">
    <property type="term" value="F:ATP binding"/>
    <property type="evidence" value="ECO:0007669"/>
    <property type="project" value="UniProtKB-KW"/>
</dbReference>
<dbReference type="InterPro" id="IPR049730">
    <property type="entry name" value="SNF2/RAD54-like_C"/>
</dbReference>
<dbReference type="InterPro" id="IPR027417">
    <property type="entry name" value="P-loop_NTPase"/>
</dbReference>
<dbReference type="PANTHER" id="PTHR45821">
    <property type="entry name" value="SNF2 DOMAIN-CONTAINING PROTEIN CLASSY 2-RELATED"/>
    <property type="match status" value="1"/>
</dbReference>
<feature type="domain" description="Helicase ATP-binding" evidence="8">
    <location>
        <begin position="652"/>
        <end position="866"/>
    </location>
</feature>
<dbReference type="Gene3D" id="3.40.50.300">
    <property type="entry name" value="P-loop containing nucleotide triphosphate hydrolases"/>
    <property type="match status" value="1"/>
</dbReference>
<evidence type="ECO:0000259" key="9">
    <source>
        <dbReference type="PROSITE" id="PS51194"/>
    </source>
</evidence>
<dbReference type="AlphaFoldDB" id="A0A7J6UVQ4"/>
<name>A0A7J6UVQ4_THATH</name>
<feature type="compositionally biased region" description="Basic and acidic residues" evidence="7">
    <location>
        <begin position="351"/>
        <end position="370"/>
    </location>
</feature>
<feature type="compositionally biased region" description="Basic and acidic residues" evidence="7">
    <location>
        <begin position="152"/>
        <end position="165"/>
    </location>
</feature>
<dbReference type="OrthoDB" id="2020972at2759"/>
<evidence type="ECO:0000256" key="2">
    <source>
        <dbReference type="ARBA" id="ARBA00022741"/>
    </source>
</evidence>
<comment type="caution">
    <text evidence="10">The sequence shown here is derived from an EMBL/GenBank/DDBJ whole genome shotgun (WGS) entry which is preliminary data.</text>
</comment>
<keyword evidence="4" id="KW-0347">Helicase</keyword>
<keyword evidence="5" id="KW-0067">ATP-binding</keyword>
<keyword evidence="6" id="KW-0539">Nucleus</keyword>
<dbReference type="InterPro" id="IPR000330">
    <property type="entry name" value="SNF2_N"/>
</dbReference>
<dbReference type="GO" id="GO:0016787">
    <property type="term" value="F:hydrolase activity"/>
    <property type="evidence" value="ECO:0007669"/>
    <property type="project" value="UniProtKB-KW"/>
</dbReference>
<organism evidence="10 11">
    <name type="scientific">Thalictrum thalictroides</name>
    <name type="common">Rue-anemone</name>
    <name type="synonym">Anemone thalictroides</name>
    <dbReference type="NCBI Taxonomy" id="46969"/>
    <lineage>
        <taxon>Eukaryota</taxon>
        <taxon>Viridiplantae</taxon>
        <taxon>Streptophyta</taxon>
        <taxon>Embryophyta</taxon>
        <taxon>Tracheophyta</taxon>
        <taxon>Spermatophyta</taxon>
        <taxon>Magnoliopsida</taxon>
        <taxon>Ranunculales</taxon>
        <taxon>Ranunculaceae</taxon>
        <taxon>Thalictroideae</taxon>
        <taxon>Thalictrum</taxon>
    </lineage>
</organism>
<gene>
    <name evidence="10" type="ORF">FRX31_033719</name>
</gene>
<dbReference type="Gene3D" id="3.40.50.10810">
    <property type="entry name" value="Tandem AAA-ATPase domain"/>
    <property type="match status" value="1"/>
</dbReference>
<dbReference type="InterPro" id="IPR014001">
    <property type="entry name" value="Helicase_ATP-bd"/>
</dbReference>
<evidence type="ECO:0000256" key="7">
    <source>
        <dbReference type="SAM" id="MobiDB-lite"/>
    </source>
</evidence>
<dbReference type="Pfam" id="PF00176">
    <property type="entry name" value="SNF2-rel_dom"/>
    <property type="match status" value="1"/>
</dbReference>
<protein>
    <submittedName>
        <fullName evidence="10">Dna repair and recombination protein rad54-like</fullName>
    </submittedName>
</protein>
<evidence type="ECO:0000313" key="11">
    <source>
        <dbReference type="Proteomes" id="UP000554482"/>
    </source>
</evidence>
<comment type="subcellular location">
    <subcellularLocation>
        <location evidence="1">Nucleus</location>
    </subcellularLocation>
</comment>
<feature type="compositionally biased region" description="Basic and acidic residues" evidence="7">
    <location>
        <begin position="289"/>
        <end position="298"/>
    </location>
</feature>
<dbReference type="CDD" id="cd18793">
    <property type="entry name" value="SF2_C_SNF"/>
    <property type="match status" value="1"/>
</dbReference>
<dbReference type="EMBL" id="JABWDY010042381">
    <property type="protein sequence ID" value="KAF5176693.1"/>
    <property type="molecule type" value="Genomic_DNA"/>
</dbReference>
<feature type="region of interest" description="Disordered" evidence="7">
    <location>
        <begin position="284"/>
        <end position="415"/>
    </location>
</feature>
<dbReference type="PROSITE" id="PS51192">
    <property type="entry name" value="HELICASE_ATP_BIND_1"/>
    <property type="match status" value="1"/>
</dbReference>
<dbReference type="GO" id="GO:0080188">
    <property type="term" value="P:gene silencing by siRNA-directed DNA methylation"/>
    <property type="evidence" value="ECO:0007669"/>
    <property type="project" value="InterPro"/>
</dbReference>
<keyword evidence="3" id="KW-0378">Hydrolase</keyword>
<evidence type="ECO:0000256" key="4">
    <source>
        <dbReference type="ARBA" id="ARBA00022806"/>
    </source>
</evidence>
<dbReference type="SMART" id="SM00487">
    <property type="entry name" value="DEXDc"/>
    <property type="match status" value="1"/>
</dbReference>
<dbReference type="Pfam" id="PF00271">
    <property type="entry name" value="Helicase_C"/>
    <property type="match status" value="1"/>
</dbReference>
<evidence type="ECO:0000256" key="6">
    <source>
        <dbReference type="ARBA" id="ARBA00023242"/>
    </source>
</evidence>
<dbReference type="InterPro" id="IPR044567">
    <property type="entry name" value="CLSY/DRD1"/>
</dbReference>
<evidence type="ECO:0000313" key="10">
    <source>
        <dbReference type="EMBL" id="KAF5176693.1"/>
    </source>
</evidence>
<keyword evidence="2" id="KW-0547">Nucleotide-binding</keyword>
<dbReference type="Proteomes" id="UP000554482">
    <property type="component" value="Unassembled WGS sequence"/>
</dbReference>
<dbReference type="InterPro" id="IPR001650">
    <property type="entry name" value="Helicase_C-like"/>
</dbReference>
<feature type="compositionally biased region" description="Polar residues" evidence="7">
    <location>
        <begin position="188"/>
        <end position="200"/>
    </location>
</feature>
<feature type="domain" description="Helicase C-terminal" evidence="9">
    <location>
        <begin position="1050"/>
        <end position="1208"/>
    </location>
</feature>
<dbReference type="PROSITE" id="PS51194">
    <property type="entry name" value="HELICASE_CTER"/>
    <property type="match status" value="1"/>
</dbReference>
<proteinExistence type="predicted"/>
<dbReference type="GO" id="GO:0004386">
    <property type="term" value="F:helicase activity"/>
    <property type="evidence" value="ECO:0007669"/>
    <property type="project" value="UniProtKB-KW"/>
</dbReference>
<evidence type="ECO:0000256" key="1">
    <source>
        <dbReference type="ARBA" id="ARBA00004123"/>
    </source>
</evidence>
<sequence>MVELVGGDSVDKYDSEDDEMVELVGGDSVDKYDSEDDDIVELVGGDSVDKYDSTDDDFVELGAGDSVDKFNTEDDDIVELKVGVGERHFETVSDKGSCLRGSDSSIKSGFDCEENGGGRRVGSLEDVAKEEVQAEVDVVDENEVQVAENGEEDKKKGEVCENHDKASKKKGCPLEESEKIISPGFPSDNGSTLRKSTSLKSCFDGEEAKRKENGVVGDEDVGNGQNVDECNRRKRVREDEIGESKIDCAAVHIHKRIKGKSAVLAAIRSKKKYAAVANVVDKCNRRKHVAVERNKRESASSSADVDGHNKSKSDAAVCDVDERDKPKSDDATAGDVDTVNRKNFDAATAEVDERNEKKSDAAEVDERSISKTDAATAADIDEHGKGKSVAAPSDNDGVGGDDEGEAGIKEKGGKTEGNLQREVMKAKYVCAPEAEPVFKFFVNGIWETDENLQNQESDVLNDDEEPILILRKFNYGVEKPEPKEKSIDEKIIESWWNEFDFALASLDVGSFGASTPAVDTEDVDESNDEGDPHFFCPRGNHNLYLNDEVGIKCRYCPFVQLEIKYILPAIDTSRSERIPKKKTYTSEDEFSMWEAFHDADGNSPGSSVHGNGTVWNIFPQIRKNMFLHQQEGFEFLWTNVAGGNEIDVVRKSLHNDNIGGCMISHAPGTGKTFLTIAFLRSYMEVFKECRPVIMAPACMLLTWEEEFKKWGVDIPFHNFNSLELTGKEDEVACRMIQAGRTHNQKMIRLAKLFSWSRERSILGISYSLFEKHAGERSVTGKGKKKQREIPYANKDEEIQAKEMRRILLEKPSLVILDEGHTPRNSRSQIWKALGNIKTGKRIILSGTPFQNNFDELYNTLCLVRPQFAERFTTNQTSSHTRQNARGVWTSLTSTIGKDIGKDLLEEIRSLIDPFVHVHRGSILKESLPGLRSCVVVLRPLPLQKEILEGLKNIQKIFLLEHCVSCVSIHPSLLISCGSSSYENSSIDEVQEEQPGIQHTKNSKSGRRGKLAIQENNELLRRYTKETIDQIKSDDFRLDPDQGVKTRFLMELIRLCEVLKEKVLVFCQYKYPFVLIKGQLKRHFNWTEGEEVLQIVGEDTMRQRQSVINVFNNPDSKVRVLLATIGTCSEGINLIGASRVVLLDVLWNPSVERQAISRAYRIGQKKVVYTYHLITYGTMEEDKYDRQVHKDLLSELVFHGDKEEDPSIIRDDKILEEMVGNKELRSIFKQIHVPAEPDA</sequence>
<evidence type="ECO:0000256" key="3">
    <source>
        <dbReference type="ARBA" id="ARBA00022801"/>
    </source>
</evidence>
<feature type="region of interest" description="Disordered" evidence="7">
    <location>
        <begin position="987"/>
        <end position="1007"/>
    </location>
</feature>
<accession>A0A7J6UVQ4</accession>
<dbReference type="GO" id="GO:0005634">
    <property type="term" value="C:nucleus"/>
    <property type="evidence" value="ECO:0007669"/>
    <property type="project" value="UniProtKB-SubCell"/>
</dbReference>
<dbReference type="SUPFAM" id="SSF52540">
    <property type="entry name" value="P-loop containing nucleoside triphosphate hydrolases"/>
    <property type="match status" value="2"/>
</dbReference>
<dbReference type="InterPro" id="IPR038718">
    <property type="entry name" value="SNF2-like_sf"/>
</dbReference>
<reference evidence="10 11" key="1">
    <citation type="submission" date="2020-06" db="EMBL/GenBank/DDBJ databases">
        <title>Transcriptomic and genomic resources for Thalictrum thalictroides and T. hernandezii: Facilitating candidate gene discovery in an emerging model plant lineage.</title>
        <authorList>
            <person name="Arias T."/>
            <person name="Riano-Pachon D.M."/>
            <person name="Di Stilio V.S."/>
        </authorList>
    </citation>
    <scope>NUCLEOTIDE SEQUENCE [LARGE SCALE GENOMIC DNA]</scope>
    <source>
        <strain evidence="11">cv. WT478/WT964</strain>
        <tissue evidence="10">Leaves</tissue>
    </source>
</reference>
<evidence type="ECO:0000259" key="8">
    <source>
        <dbReference type="PROSITE" id="PS51192"/>
    </source>
</evidence>